<dbReference type="InterPro" id="IPR000086">
    <property type="entry name" value="NUDIX_hydrolase_dom"/>
</dbReference>
<dbReference type="Gene3D" id="3.90.79.10">
    <property type="entry name" value="Nucleoside Triphosphate Pyrophosphohydrolase"/>
    <property type="match status" value="1"/>
</dbReference>
<dbReference type="GO" id="GO:0032357">
    <property type="term" value="F:oxidized purine DNA binding"/>
    <property type="evidence" value="ECO:0007669"/>
    <property type="project" value="TreeGrafter"/>
</dbReference>
<dbReference type="InParanoid" id="A0A1C7NEX5"/>
<dbReference type="EC" id="3.2.2.31" evidence="3 13"/>
<reference evidence="15 16" key="1">
    <citation type="submission" date="2016-03" db="EMBL/GenBank/DDBJ databases">
        <title>Choanephora cucurbitarum.</title>
        <authorList>
            <person name="Min B."/>
            <person name="Park H."/>
            <person name="Park J.-H."/>
            <person name="Shin H.-D."/>
            <person name="Choi I.-G."/>
        </authorList>
    </citation>
    <scope>NUCLEOTIDE SEQUENCE [LARGE SCALE GENOMIC DNA]</scope>
    <source>
        <strain evidence="15 16">KUS-F28377</strain>
    </source>
</reference>
<keyword evidence="11" id="KW-0234">DNA repair</keyword>
<accession>A0A1C7NEX5</accession>
<dbReference type="CDD" id="cd03431">
    <property type="entry name" value="NUDIX_DNA_Glycosylase_C-MutY"/>
    <property type="match status" value="1"/>
</dbReference>
<dbReference type="PANTHER" id="PTHR42944">
    <property type="entry name" value="ADENINE DNA GLYCOSYLASE"/>
    <property type="match status" value="1"/>
</dbReference>
<dbReference type="EMBL" id="LUGH01000217">
    <property type="protein sequence ID" value="OBZ87510.1"/>
    <property type="molecule type" value="Genomic_DNA"/>
</dbReference>
<dbReference type="GO" id="GO:0034039">
    <property type="term" value="F:8-oxo-7,8-dihydroguanine DNA N-glycosylase activity"/>
    <property type="evidence" value="ECO:0007669"/>
    <property type="project" value="TreeGrafter"/>
</dbReference>
<dbReference type="InterPro" id="IPR003265">
    <property type="entry name" value="HhH-GPD_domain"/>
</dbReference>
<dbReference type="InterPro" id="IPR044298">
    <property type="entry name" value="MIG/MutY"/>
</dbReference>
<evidence type="ECO:0000256" key="7">
    <source>
        <dbReference type="ARBA" id="ARBA00022763"/>
    </source>
</evidence>
<evidence type="ECO:0000259" key="14">
    <source>
        <dbReference type="PROSITE" id="PS51462"/>
    </source>
</evidence>
<dbReference type="Gene3D" id="1.10.1670.10">
    <property type="entry name" value="Helix-hairpin-Helix base-excision DNA repair enzymes (C-terminal)"/>
    <property type="match status" value="1"/>
</dbReference>
<comment type="function">
    <text evidence="13">Adenine glycosylase active on G-A mispairs.</text>
</comment>
<evidence type="ECO:0000256" key="8">
    <source>
        <dbReference type="ARBA" id="ARBA00022801"/>
    </source>
</evidence>
<dbReference type="GO" id="GO:0006285">
    <property type="term" value="P:base-excision repair, AP site formation"/>
    <property type="evidence" value="ECO:0007669"/>
    <property type="project" value="UniProtKB-ARBA"/>
</dbReference>
<dbReference type="PROSITE" id="PS01155">
    <property type="entry name" value="ENDONUCLEASE_III_2"/>
    <property type="match status" value="1"/>
</dbReference>
<dbReference type="GO" id="GO:0046872">
    <property type="term" value="F:metal ion binding"/>
    <property type="evidence" value="ECO:0007669"/>
    <property type="project" value="UniProtKB-UniRule"/>
</dbReference>
<evidence type="ECO:0000256" key="9">
    <source>
        <dbReference type="ARBA" id="ARBA00023004"/>
    </source>
</evidence>
<dbReference type="GO" id="GO:0006298">
    <property type="term" value="P:mismatch repair"/>
    <property type="evidence" value="ECO:0007669"/>
    <property type="project" value="TreeGrafter"/>
</dbReference>
<protein>
    <recommendedName>
        <fullName evidence="4 13">Adenine DNA glycosylase</fullName>
        <ecNumber evidence="3 13">3.2.2.31</ecNumber>
    </recommendedName>
</protein>
<organism evidence="15 16">
    <name type="scientific">Choanephora cucurbitarum</name>
    <dbReference type="NCBI Taxonomy" id="101091"/>
    <lineage>
        <taxon>Eukaryota</taxon>
        <taxon>Fungi</taxon>
        <taxon>Fungi incertae sedis</taxon>
        <taxon>Mucoromycota</taxon>
        <taxon>Mucoromycotina</taxon>
        <taxon>Mucoromycetes</taxon>
        <taxon>Mucorales</taxon>
        <taxon>Mucorineae</taxon>
        <taxon>Choanephoraceae</taxon>
        <taxon>Choanephoroideae</taxon>
        <taxon>Choanephora</taxon>
    </lineage>
</organism>
<dbReference type="SMART" id="SM00478">
    <property type="entry name" value="ENDO3c"/>
    <property type="match status" value="1"/>
</dbReference>
<proteinExistence type="inferred from homology"/>
<evidence type="ECO:0000256" key="11">
    <source>
        <dbReference type="ARBA" id="ARBA00023204"/>
    </source>
</evidence>
<comment type="similarity">
    <text evidence="2 13">Belongs to the Nth/MutY family.</text>
</comment>
<dbReference type="OrthoDB" id="10248838at2759"/>
<gene>
    <name evidence="15" type="primary">Mutyh</name>
    <name evidence="15" type="ORF">A0J61_04441</name>
</gene>
<evidence type="ECO:0000313" key="16">
    <source>
        <dbReference type="Proteomes" id="UP000093000"/>
    </source>
</evidence>
<keyword evidence="8" id="KW-0378">Hydrolase</keyword>
<comment type="catalytic activity">
    <reaction evidence="1 13">
        <text>Hydrolyzes free adenine bases from 7,8-dihydro-8-oxoguanine:adenine mismatched double-stranded DNA, leaving an apurinic site.</text>
        <dbReference type="EC" id="3.2.2.31"/>
    </reaction>
</comment>
<dbReference type="InterPro" id="IPR023170">
    <property type="entry name" value="HhH_base_excis_C"/>
</dbReference>
<dbReference type="FunFam" id="1.10.340.30:FF:000002">
    <property type="entry name" value="Adenine DNA glycosylase"/>
    <property type="match status" value="1"/>
</dbReference>
<evidence type="ECO:0000256" key="13">
    <source>
        <dbReference type="RuleBase" id="RU365096"/>
    </source>
</evidence>
<evidence type="ECO:0000256" key="1">
    <source>
        <dbReference type="ARBA" id="ARBA00000843"/>
    </source>
</evidence>
<dbReference type="PANTHER" id="PTHR42944:SF1">
    <property type="entry name" value="ADENINE DNA GLYCOSYLASE"/>
    <property type="match status" value="1"/>
</dbReference>
<dbReference type="GO" id="GO:0000701">
    <property type="term" value="F:purine-specific mismatch base pair DNA N-glycosylase activity"/>
    <property type="evidence" value="ECO:0007669"/>
    <property type="project" value="UniProtKB-EC"/>
</dbReference>
<dbReference type="InterPro" id="IPR015797">
    <property type="entry name" value="NUDIX_hydrolase-like_dom_sf"/>
</dbReference>
<sequence>MNGRKANLSDSTVAIEECVSSQRLFHADIYHSVTEEEKVRAQDNLLEWYHAEKRTNMPWRQDNDKTWDRQRLGQRAYEVWVSEIMLQQTQVATVIDYYNRWMSAFPTIKDLAAADIEKVNTLWAGLGYYSRAKRLWEGAQKVMNELDGLLPDNAKDLQQEIPGVGRYTAGAVASIVFGEPTPVVDGNVIRVIARWRAIHADPKKAKTVDLFWDIAANLVSHSNPGDFNQAMMELGARICTPQNPDCVVCPLNIDCRALQQLKTVKEMSKNGFFDEKKNKRKVASIEHECSTCHEIQSDLSEEDYAVTRYPLKVEKKPPRDEECAVFIVERIIAREKEPLYLISKRPDTGLLAGLWEFPSLELESLGTSYQTRVSRSTDFLKQKYQLELGNPVREDLGNVVHLFSHIRKVYHVEWIQYEDDTNEEVSNTDLIKWVTLEELKSSPIPTGLKKALKLLEKHKTINSTSLTKKKKVTTRKTSTTTVKSASITSFFKVKQEESK</sequence>
<dbReference type="SUPFAM" id="SSF55811">
    <property type="entry name" value="Nudix"/>
    <property type="match status" value="1"/>
</dbReference>
<evidence type="ECO:0000256" key="6">
    <source>
        <dbReference type="ARBA" id="ARBA00022723"/>
    </source>
</evidence>
<dbReference type="FunCoup" id="A0A1C7NEX5">
    <property type="interactions" value="323"/>
</dbReference>
<evidence type="ECO:0000256" key="12">
    <source>
        <dbReference type="ARBA" id="ARBA00023295"/>
    </source>
</evidence>
<evidence type="ECO:0000256" key="3">
    <source>
        <dbReference type="ARBA" id="ARBA00012045"/>
    </source>
</evidence>
<keyword evidence="5" id="KW-0004">4Fe-4S</keyword>
<evidence type="ECO:0000313" key="15">
    <source>
        <dbReference type="EMBL" id="OBZ87510.1"/>
    </source>
</evidence>
<feature type="domain" description="Nudix hydrolase" evidence="14">
    <location>
        <begin position="318"/>
        <end position="456"/>
    </location>
</feature>
<dbReference type="InterPro" id="IPR000445">
    <property type="entry name" value="HhH_motif"/>
</dbReference>
<comment type="caution">
    <text evidence="15">The sequence shown here is derived from an EMBL/GenBank/DDBJ whole genome shotgun (WGS) entry which is preliminary data.</text>
</comment>
<keyword evidence="16" id="KW-1185">Reference proteome</keyword>
<dbReference type="InterPro" id="IPR029119">
    <property type="entry name" value="MutY_C"/>
</dbReference>
<dbReference type="SUPFAM" id="SSF48150">
    <property type="entry name" value="DNA-glycosylase"/>
    <property type="match status" value="1"/>
</dbReference>
<dbReference type="Pfam" id="PF00633">
    <property type="entry name" value="HHH"/>
    <property type="match status" value="1"/>
</dbReference>
<dbReference type="Pfam" id="PF00730">
    <property type="entry name" value="HhH-GPD"/>
    <property type="match status" value="1"/>
</dbReference>
<dbReference type="CDD" id="cd00056">
    <property type="entry name" value="ENDO3c"/>
    <property type="match status" value="1"/>
</dbReference>
<keyword evidence="10" id="KW-0411">Iron-sulfur</keyword>
<name>A0A1C7NEX5_9FUNG</name>
<dbReference type="Gene3D" id="1.10.340.30">
    <property type="entry name" value="Hypothetical protein, domain 2"/>
    <property type="match status" value="1"/>
</dbReference>
<dbReference type="GO" id="GO:0035485">
    <property type="term" value="F:adenine/guanine mispair binding"/>
    <property type="evidence" value="ECO:0007669"/>
    <property type="project" value="TreeGrafter"/>
</dbReference>
<dbReference type="AlphaFoldDB" id="A0A1C7NEX5"/>
<dbReference type="Proteomes" id="UP000093000">
    <property type="component" value="Unassembled WGS sequence"/>
</dbReference>
<evidence type="ECO:0000256" key="5">
    <source>
        <dbReference type="ARBA" id="ARBA00022485"/>
    </source>
</evidence>
<dbReference type="FunFam" id="1.10.1670.10:FF:000002">
    <property type="entry name" value="Adenine DNA glycosylase"/>
    <property type="match status" value="1"/>
</dbReference>
<keyword evidence="6" id="KW-0479">Metal-binding</keyword>
<dbReference type="InterPro" id="IPR011257">
    <property type="entry name" value="DNA_glycosylase"/>
</dbReference>
<dbReference type="InterPro" id="IPR004036">
    <property type="entry name" value="Endonuclease-III-like_CS2"/>
</dbReference>
<dbReference type="STRING" id="101091.A0A1C7NEX5"/>
<evidence type="ECO:0000256" key="10">
    <source>
        <dbReference type="ARBA" id="ARBA00023014"/>
    </source>
</evidence>
<evidence type="ECO:0000256" key="4">
    <source>
        <dbReference type="ARBA" id="ARBA00022023"/>
    </source>
</evidence>
<keyword evidence="12 13" id="KW-0326">Glycosidase</keyword>
<comment type="cofactor">
    <cofactor evidence="13">
        <name>[4Fe-4S] cluster</name>
        <dbReference type="ChEBI" id="CHEBI:49883"/>
    </cofactor>
    <text evidence="13">Binds 1 [4Fe-4S] cluster.</text>
</comment>
<dbReference type="Pfam" id="PF14815">
    <property type="entry name" value="NUDIX_4"/>
    <property type="match status" value="1"/>
</dbReference>
<keyword evidence="9 13" id="KW-0408">Iron</keyword>
<dbReference type="GO" id="GO:0005634">
    <property type="term" value="C:nucleus"/>
    <property type="evidence" value="ECO:0007669"/>
    <property type="project" value="TreeGrafter"/>
</dbReference>
<keyword evidence="7 13" id="KW-0227">DNA damage</keyword>
<dbReference type="PROSITE" id="PS51462">
    <property type="entry name" value="NUDIX"/>
    <property type="match status" value="1"/>
</dbReference>
<evidence type="ECO:0000256" key="2">
    <source>
        <dbReference type="ARBA" id="ARBA00008343"/>
    </source>
</evidence>
<dbReference type="GO" id="GO:0051539">
    <property type="term" value="F:4 iron, 4 sulfur cluster binding"/>
    <property type="evidence" value="ECO:0007669"/>
    <property type="project" value="UniProtKB-UniRule"/>
</dbReference>